<dbReference type="SUPFAM" id="SSF53850">
    <property type="entry name" value="Periplasmic binding protein-like II"/>
    <property type="match status" value="1"/>
</dbReference>
<keyword evidence="1" id="KW-1133">Transmembrane helix</keyword>
<feature type="transmembrane region" description="Helical" evidence="1">
    <location>
        <begin position="647"/>
        <end position="668"/>
    </location>
</feature>
<keyword evidence="1" id="KW-0472">Membrane</keyword>
<dbReference type="EMBL" id="MCFG01000341">
    <property type="protein sequence ID" value="ORX75704.1"/>
    <property type="molecule type" value="Genomic_DNA"/>
</dbReference>
<dbReference type="AlphaFoldDB" id="A0A1Y1WRF2"/>
<sequence>MKNIIHTCRKPSVVDKGNASKESNTTIINAIGFAFNEVAHLYSVLIDNFNNYSKENNLNIIINIDLFTRNNASLVESSFILTEESYLKRKSDKYDIYFYDNIYTPRLGPYLIDLNNYLSKQHIDMYDEKIISQIGYLNNKLVGLPVSLDISVIYANLSILNKYNKRIPTTWNEFLNTTKYIKEQEKELNNNEPVLYNGLFPENELGSCSIYEFIYTFRNSKESLYPEIKSQETINALKMIKTLKNEISSDINFHISEDVIFENIYSSNENSLFLKFWYMPDIDPSYKIALLPGWKEGISGSVIGGDNIGISKYISEKKKDAALIALKYITSKDLQKKNVLERRVLTSIKDLYDDEDVCKTINCSLLKNVQPIVRPTNITDDYDEYSLKYRNIIYKYLYTNEITISEALDQINDLTRIFYFTITTEDSILGLILFVLSLIIIAIMILSISFLFIKRFNSCFIFLPLDFWLLIVLGSIILMLRALTEFGKVSLTLCHTKPLFLSIGTTFSLIPILYKLIISFPEKNKFSNWISIHRWIFISIFIIYDIIFNGITFIKPYTVDKQMDNEKRNYQICIFTNKFIQIIFSTMTVFKYMIIIIIIFLIYLEWNIKEIYHDLRFIISGISINILCIIILGLIDKIKIYNYVNYFATYTFIFIIYAVSNYFFFYLLKFAHILTRKINKENENNMIKKLKNNFHTVEPTAIIKSVSYDDSQSHYSNTLSKLSYKIKEYHNKKIIDDVDGTNNENISINFSQNDSEIFPRN</sequence>
<feature type="transmembrane region" description="Helical" evidence="1">
    <location>
        <begin position="532"/>
        <end position="554"/>
    </location>
</feature>
<evidence type="ECO:0000313" key="2">
    <source>
        <dbReference type="EMBL" id="ORX75704.1"/>
    </source>
</evidence>
<evidence type="ECO:0000256" key="1">
    <source>
        <dbReference type="SAM" id="Phobius"/>
    </source>
</evidence>
<dbReference type="PANTHER" id="PTHR43649">
    <property type="entry name" value="ARABINOSE-BINDING PROTEIN-RELATED"/>
    <property type="match status" value="1"/>
</dbReference>
<dbReference type="Proteomes" id="UP000193944">
    <property type="component" value="Unassembled WGS sequence"/>
</dbReference>
<dbReference type="OrthoDB" id="2157358at2759"/>
<keyword evidence="1" id="KW-0812">Transmembrane</keyword>
<accession>A0A1Y1WRF2</accession>
<evidence type="ECO:0000313" key="3">
    <source>
        <dbReference type="Proteomes" id="UP000193944"/>
    </source>
</evidence>
<gene>
    <name evidence="2" type="ORF">BCR32DRAFT_296732</name>
</gene>
<feature type="transmembrane region" description="Helical" evidence="1">
    <location>
        <begin position="460"/>
        <end position="480"/>
    </location>
</feature>
<feature type="transmembrane region" description="Helical" evidence="1">
    <location>
        <begin position="579"/>
        <end position="603"/>
    </location>
</feature>
<keyword evidence="3" id="KW-1185">Reference proteome</keyword>
<feature type="transmembrane region" description="Helical" evidence="1">
    <location>
        <begin position="500"/>
        <end position="520"/>
    </location>
</feature>
<reference evidence="2 3" key="1">
    <citation type="submission" date="2016-08" db="EMBL/GenBank/DDBJ databases">
        <title>A Parts List for Fungal Cellulosomes Revealed by Comparative Genomics.</title>
        <authorList>
            <consortium name="DOE Joint Genome Institute"/>
            <person name="Haitjema C.H."/>
            <person name="Gilmore S.P."/>
            <person name="Henske J.K."/>
            <person name="Solomon K.V."/>
            <person name="De Groot R."/>
            <person name="Kuo A."/>
            <person name="Mondo S.J."/>
            <person name="Salamov A.A."/>
            <person name="Labutti K."/>
            <person name="Zhao Z."/>
            <person name="Chiniquy J."/>
            <person name="Barry K."/>
            <person name="Brewer H.M."/>
            <person name="Purvine S.O."/>
            <person name="Wright A.T."/>
            <person name="Boxma B."/>
            <person name="Van Alen T."/>
            <person name="Hackstein J.H."/>
            <person name="Baker S.E."/>
            <person name="Grigoriev I.V."/>
            <person name="O'Malley M.A."/>
        </authorList>
    </citation>
    <scope>NUCLEOTIDE SEQUENCE [LARGE SCALE GENOMIC DNA]</scope>
    <source>
        <strain evidence="2 3">S4</strain>
    </source>
</reference>
<feature type="transmembrane region" description="Helical" evidence="1">
    <location>
        <begin position="615"/>
        <end position="635"/>
    </location>
</feature>
<comment type="caution">
    <text evidence="2">The sequence shown here is derived from an EMBL/GenBank/DDBJ whole genome shotgun (WGS) entry which is preliminary data.</text>
</comment>
<name>A0A1Y1WRF2_9FUNG</name>
<dbReference type="PANTHER" id="PTHR43649:SF12">
    <property type="entry name" value="DIACETYLCHITOBIOSE BINDING PROTEIN DASA"/>
    <property type="match status" value="1"/>
</dbReference>
<reference evidence="2 3" key="2">
    <citation type="submission" date="2016-08" db="EMBL/GenBank/DDBJ databases">
        <title>Pervasive Adenine N6-methylation of Active Genes in Fungi.</title>
        <authorList>
            <consortium name="DOE Joint Genome Institute"/>
            <person name="Mondo S.J."/>
            <person name="Dannebaum R.O."/>
            <person name="Kuo R.C."/>
            <person name="Labutti K."/>
            <person name="Haridas S."/>
            <person name="Kuo A."/>
            <person name="Salamov A."/>
            <person name="Ahrendt S.R."/>
            <person name="Lipzen A."/>
            <person name="Sullivan W."/>
            <person name="Andreopoulos W.B."/>
            <person name="Clum A."/>
            <person name="Lindquist E."/>
            <person name="Daum C."/>
            <person name="Ramamoorthy G.K."/>
            <person name="Gryganskyi A."/>
            <person name="Culley D."/>
            <person name="Magnuson J.K."/>
            <person name="James T.Y."/>
            <person name="O'Malley M.A."/>
            <person name="Stajich J.E."/>
            <person name="Spatafora J.W."/>
            <person name="Visel A."/>
            <person name="Grigoriev I.V."/>
        </authorList>
    </citation>
    <scope>NUCLEOTIDE SEQUENCE [LARGE SCALE GENOMIC DNA]</scope>
    <source>
        <strain evidence="2 3">S4</strain>
    </source>
</reference>
<feature type="transmembrane region" description="Helical" evidence="1">
    <location>
        <begin position="428"/>
        <end position="453"/>
    </location>
</feature>
<protein>
    <submittedName>
        <fullName evidence="2">Periplasmic binding protein-like II</fullName>
    </submittedName>
</protein>
<proteinExistence type="predicted"/>
<dbReference type="Gene3D" id="3.40.190.10">
    <property type="entry name" value="Periplasmic binding protein-like II"/>
    <property type="match status" value="1"/>
</dbReference>
<organism evidence="2 3">
    <name type="scientific">Anaeromyces robustus</name>
    <dbReference type="NCBI Taxonomy" id="1754192"/>
    <lineage>
        <taxon>Eukaryota</taxon>
        <taxon>Fungi</taxon>
        <taxon>Fungi incertae sedis</taxon>
        <taxon>Chytridiomycota</taxon>
        <taxon>Chytridiomycota incertae sedis</taxon>
        <taxon>Neocallimastigomycetes</taxon>
        <taxon>Neocallimastigales</taxon>
        <taxon>Neocallimastigaceae</taxon>
        <taxon>Anaeromyces</taxon>
    </lineage>
</organism>
<dbReference type="InterPro" id="IPR050490">
    <property type="entry name" value="Bact_solute-bd_prot1"/>
</dbReference>